<evidence type="ECO:0000313" key="2">
    <source>
        <dbReference type="EMBL" id="GAA5519119.1"/>
    </source>
</evidence>
<proteinExistence type="predicted"/>
<keyword evidence="3" id="KW-1185">Reference proteome</keyword>
<sequence>MRTIALFAAVATLAACASPGAPDAPDPLALDAPPVPLARYEWDTSAAMEALLEGPLTLRDGCLYVGDIVPAFPRHLASWDADTETLRYAGRDYNAGDVIAAGGGVAASLDAIEIPSGCTLNQFGEVFLVQDEDLEPAS</sequence>
<gene>
    <name evidence="2" type="ORF">Lsed01_01557</name>
</gene>
<feature type="signal peptide" evidence="1">
    <location>
        <begin position="1"/>
        <end position="17"/>
    </location>
</feature>
<dbReference type="RefSeq" id="WP_286215331.1">
    <property type="nucleotide sequence ID" value="NZ_AP027736.1"/>
</dbReference>
<comment type="caution">
    <text evidence="2">The sequence shown here is derived from an EMBL/GenBank/DDBJ whole genome shotgun (WGS) entry which is preliminary data.</text>
</comment>
<keyword evidence="1" id="KW-0732">Signal</keyword>
<dbReference type="PROSITE" id="PS51257">
    <property type="entry name" value="PROKAR_LIPOPROTEIN"/>
    <property type="match status" value="1"/>
</dbReference>
<accession>A0ABP9WHR7</accession>
<feature type="chain" id="PRO_5046891143" evidence="1">
    <location>
        <begin position="18"/>
        <end position="138"/>
    </location>
</feature>
<dbReference type="EMBL" id="BAABRR010000007">
    <property type="protein sequence ID" value="GAA5519119.1"/>
    <property type="molecule type" value="Genomic_DNA"/>
</dbReference>
<name>A0ABP9WHR7_9MICO</name>
<evidence type="ECO:0000313" key="3">
    <source>
        <dbReference type="Proteomes" id="UP001426770"/>
    </source>
</evidence>
<protein>
    <submittedName>
        <fullName evidence="2">Uncharacterized protein</fullName>
    </submittedName>
</protein>
<evidence type="ECO:0000256" key="1">
    <source>
        <dbReference type="SAM" id="SignalP"/>
    </source>
</evidence>
<dbReference type="Proteomes" id="UP001426770">
    <property type="component" value="Unassembled WGS sequence"/>
</dbReference>
<reference evidence="2 3" key="1">
    <citation type="submission" date="2024-02" db="EMBL/GenBank/DDBJ databases">
        <title>Lysinimicrobium sediminis NBRC 112286.</title>
        <authorList>
            <person name="Ichikawa N."/>
            <person name="Katano-Makiyama Y."/>
            <person name="Hidaka K."/>
        </authorList>
    </citation>
    <scope>NUCLEOTIDE SEQUENCE [LARGE SCALE GENOMIC DNA]</scope>
    <source>
        <strain evidence="2 3">NBRC 112286</strain>
    </source>
</reference>
<organism evidence="2 3">
    <name type="scientific">Demequina sediminis</name>
    <dbReference type="NCBI Taxonomy" id="1930058"/>
    <lineage>
        <taxon>Bacteria</taxon>
        <taxon>Bacillati</taxon>
        <taxon>Actinomycetota</taxon>
        <taxon>Actinomycetes</taxon>
        <taxon>Micrococcales</taxon>
        <taxon>Demequinaceae</taxon>
        <taxon>Demequina</taxon>
    </lineage>
</organism>